<dbReference type="EMBL" id="CAFBMK010000262">
    <property type="protein sequence ID" value="CAB4943138.1"/>
    <property type="molecule type" value="Genomic_DNA"/>
</dbReference>
<proteinExistence type="predicted"/>
<organism evidence="1">
    <name type="scientific">freshwater metagenome</name>
    <dbReference type="NCBI Taxonomy" id="449393"/>
    <lineage>
        <taxon>unclassified sequences</taxon>
        <taxon>metagenomes</taxon>
        <taxon>ecological metagenomes</taxon>
    </lineage>
</organism>
<dbReference type="AlphaFoldDB" id="A0A6J7JHU4"/>
<sequence>MNDATLRRPFVSSVSETSKTAVCACSTMIAGSASPFRTAVWISYVACSRRRIFDMPPTIWACRGSAATSVTAEVSWSTASRPPASSSVPVRRSCSTTVIASTGWFSA</sequence>
<reference evidence="1" key="1">
    <citation type="submission" date="2020-05" db="EMBL/GenBank/DDBJ databases">
        <authorList>
            <person name="Chiriac C."/>
            <person name="Salcher M."/>
            <person name="Ghai R."/>
            <person name="Kavagutti S V."/>
        </authorList>
    </citation>
    <scope>NUCLEOTIDE SEQUENCE</scope>
</reference>
<accession>A0A6J7JHU4</accession>
<evidence type="ECO:0000313" key="1">
    <source>
        <dbReference type="EMBL" id="CAB4943138.1"/>
    </source>
</evidence>
<gene>
    <name evidence="1" type="ORF">UFOPK3564_03068</name>
</gene>
<name>A0A6J7JHU4_9ZZZZ</name>
<protein>
    <submittedName>
        <fullName evidence="1">Unannotated protein</fullName>
    </submittedName>
</protein>